<evidence type="ECO:0000256" key="5">
    <source>
        <dbReference type="SAM" id="Phobius"/>
    </source>
</evidence>
<evidence type="ECO:0000313" key="8">
    <source>
        <dbReference type="RefSeq" id="XP_036366227.1"/>
    </source>
</evidence>
<feature type="transmembrane region" description="Helical" evidence="5">
    <location>
        <begin position="180"/>
        <end position="203"/>
    </location>
</feature>
<dbReference type="Proteomes" id="UP000515154">
    <property type="component" value="Linkage group LG17"/>
</dbReference>
<organism evidence="7 8">
    <name type="scientific">Octopus sinensis</name>
    <name type="common">East Asian common octopus</name>
    <dbReference type="NCBI Taxonomy" id="2607531"/>
    <lineage>
        <taxon>Eukaryota</taxon>
        <taxon>Metazoa</taxon>
        <taxon>Spiralia</taxon>
        <taxon>Lophotrochozoa</taxon>
        <taxon>Mollusca</taxon>
        <taxon>Cephalopoda</taxon>
        <taxon>Coleoidea</taxon>
        <taxon>Octopodiformes</taxon>
        <taxon>Octopoda</taxon>
        <taxon>Incirrata</taxon>
        <taxon>Octopodidae</taxon>
        <taxon>Octopus</taxon>
    </lineage>
</organism>
<keyword evidence="3 5" id="KW-1133">Transmembrane helix</keyword>
<feature type="transmembrane region" description="Helical" evidence="5">
    <location>
        <begin position="249"/>
        <end position="268"/>
    </location>
</feature>
<comment type="subcellular location">
    <subcellularLocation>
        <location evidence="1">Membrane</location>
    </subcellularLocation>
</comment>
<evidence type="ECO:0000259" key="6">
    <source>
        <dbReference type="PROSITE" id="PS50262"/>
    </source>
</evidence>
<evidence type="ECO:0000256" key="2">
    <source>
        <dbReference type="ARBA" id="ARBA00022692"/>
    </source>
</evidence>
<dbReference type="SUPFAM" id="SSF81321">
    <property type="entry name" value="Family A G protein-coupled receptor-like"/>
    <property type="match status" value="1"/>
</dbReference>
<keyword evidence="7" id="KW-1185">Reference proteome</keyword>
<accession>A0A7E6FH73</accession>
<evidence type="ECO:0000313" key="7">
    <source>
        <dbReference type="Proteomes" id="UP000515154"/>
    </source>
</evidence>
<dbReference type="AlphaFoldDB" id="A0A7E6FH73"/>
<proteinExistence type="predicted"/>
<dbReference type="RefSeq" id="XP_036366227.1">
    <property type="nucleotide sequence ID" value="XM_036510334.1"/>
</dbReference>
<dbReference type="InterPro" id="IPR017452">
    <property type="entry name" value="GPCR_Rhodpsn_7TM"/>
</dbReference>
<feature type="transmembrane region" description="Helical" evidence="5">
    <location>
        <begin position="215"/>
        <end position="243"/>
    </location>
</feature>
<name>A0A7E6FH73_9MOLL</name>
<dbReference type="Gene3D" id="1.20.1070.10">
    <property type="entry name" value="Rhodopsin 7-helix transmembrane proteins"/>
    <property type="match status" value="1"/>
</dbReference>
<sequence length="300" mass="34688">MEDIQMTADCDSNISLFRYEADEWLNFFVRVVTILIFLLNVFLIAAIFLDRKSHGKTRTLSLLNYMLNYALFALLYYFQNVHARVTRDLSQSSCLFIILSYAFLKEGHKYSLFPVCIDFIVKYFKPSKYENKSFLRTQFILIGIFWAFVLIKELVIILAFSEPGAYGCSVHLHINSKLAAFVIAILLTIAMLVFIGLLIYIAIKGKECEMMKSPLITFVIFVILVVILHLGKTLFYVGLWGAITYNIFFTYKLVHFVGFLLLPFLWFFDATIRRSIRKLCSGKRKKTVATPSLELTTELN</sequence>
<reference evidence="8" key="1">
    <citation type="submission" date="2025-08" db="UniProtKB">
        <authorList>
            <consortium name="RefSeq"/>
        </authorList>
    </citation>
    <scope>IDENTIFICATION</scope>
</reference>
<feature type="transmembrane region" description="Helical" evidence="5">
    <location>
        <begin position="61"/>
        <end position="79"/>
    </location>
</feature>
<keyword evidence="2 5" id="KW-0812">Transmembrane</keyword>
<evidence type="ECO:0000256" key="1">
    <source>
        <dbReference type="ARBA" id="ARBA00004370"/>
    </source>
</evidence>
<gene>
    <name evidence="8" type="primary">LOC118766695</name>
</gene>
<feature type="domain" description="G-protein coupled receptors family 1 profile" evidence="6">
    <location>
        <begin position="39"/>
        <end position="203"/>
    </location>
</feature>
<feature type="transmembrane region" description="Helical" evidence="5">
    <location>
        <begin position="139"/>
        <end position="160"/>
    </location>
</feature>
<dbReference type="KEGG" id="osn:118766695"/>
<dbReference type="GO" id="GO:0016020">
    <property type="term" value="C:membrane"/>
    <property type="evidence" value="ECO:0007669"/>
    <property type="project" value="UniProtKB-SubCell"/>
</dbReference>
<keyword evidence="4 5" id="KW-0472">Membrane</keyword>
<dbReference type="PROSITE" id="PS50262">
    <property type="entry name" value="G_PROTEIN_RECEP_F1_2"/>
    <property type="match status" value="1"/>
</dbReference>
<evidence type="ECO:0000256" key="3">
    <source>
        <dbReference type="ARBA" id="ARBA00022989"/>
    </source>
</evidence>
<evidence type="ECO:0000256" key="4">
    <source>
        <dbReference type="ARBA" id="ARBA00023136"/>
    </source>
</evidence>
<protein>
    <submittedName>
        <fullName evidence="8">Uncharacterized protein LOC118766695</fullName>
    </submittedName>
</protein>
<feature type="transmembrane region" description="Helical" evidence="5">
    <location>
        <begin position="27"/>
        <end position="49"/>
    </location>
</feature>